<dbReference type="AlphaFoldDB" id="A0A0C2WX00"/>
<sequence>MPLIVQVLHRFHYYDDNSDSNVPLGLRWFTVKDYSKRFQFGIKFDSYVLASDKPRQTWREI</sequence>
<dbReference type="InParanoid" id="A0A0C2WX00"/>
<evidence type="ECO:0000313" key="1">
    <source>
        <dbReference type="EMBL" id="KIL60893.1"/>
    </source>
</evidence>
<keyword evidence="2" id="KW-1185">Reference proteome</keyword>
<dbReference type="EMBL" id="KN818291">
    <property type="protein sequence ID" value="KIL60893.1"/>
    <property type="molecule type" value="Genomic_DNA"/>
</dbReference>
<dbReference type="Proteomes" id="UP000054549">
    <property type="component" value="Unassembled WGS sequence"/>
</dbReference>
<dbReference type="HOGENOM" id="CLU_2922160_0_0_1"/>
<evidence type="ECO:0000313" key="2">
    <source>
        <dbReference type="Proteomes" id="UP000054549"/>
    </source>
</evidence>
<protein>
    <submittedName>
        <fullName evidence="1">Uncharacterized protein</fullName>
    </submittedName>
</protein>
<organism evidence="1 2">
    <name type="scientific">Amanita muscaria (strain Koide BX008)</name>
    <dbReference type="NCBI Taxonomy" id="946122"/>
    <lineage>
        <taxon>Eukaryota</taxon>
        <taxon>Fungi</taxon>
        <taxon>Dikarya</taxon>
        <taxon>Basidiomycota</taxon>
        <taxon>Agaricomycotina</taxon>
        <taxon>Agaricomycetes</taxon>
        <taxon>Agaricomycetidae</taxon>
        <taxon>Agaricales</taxon>
        <taxon>Pluteineae</taxon>
        <taxon>Amanitaceae</taxon>
        <taxon>Amanita</taxon>
    </lineage>
</organism>
<accession>A0A0C2WX00</accession>
<gene>
    <name evidence="1" type="ORF">M378DRAFT_167566</name>
</gene>
<reference evidence="1 2" key="1">
    <citation type="submission" date="2014-04" db="EMBL/GenBank/DDBJ databases">
        <title>Evolutionary Origins and Diversification of the Mycorrhizal Mutualists.</title>
        <authorList>
            <consortium name="DOE Joint Genome Institute"/>
            <consortium name="Mycorrhizal Genomics Consortium"/>
            <person name="Kohler A."/>
            <person name="Kuo A."/>
            <person name="Nagy L.G."/>
            <person name="Floudas D."/>
            <person name="Copeland A."/>
            <person name="Barry K.W."/>
            <person name="Cichocki N."/>
            <person name="Veneault-Fourrey C."/>
            <person name="LaButti K."/>
            <person name="Lindquist E.A."/>
            <person name="Lipzen A."/>
            <person name="Lundell T."/>
            <person name="Morin E."/>
            <person name="Murat C."/>
            <person name="Riley R."/>
            <person name="Ohm R."/>
            <person name="Sun H."/>
            <person name="Tunlid A."/>
            <person name="Henrissat B."/>
            <person name="Grigoriev I.V."/>
            <person name="Hibbett D.S."/>
            <person name="Martin F."/>
        </authorList>
    </citation>
    <scope>NUCLEOTIDE SEQUENCE [LARGE SCALE GENOMIC DNA]</scope>
    <source>
        <strain evidence="1 2">Koide BX008</strain>
    </source>
</reference>
<name>A0A0C2WX00_AMAMK</name>
<proteinExistence type="predicted"/>